<dbReference type="AlphaFoldDB" id="A0A3P7JNU3"/>
<evidence type="ECO:0000313" key="3">
    <source>
        <dbReference type="Proteomes" id="UP000270094"/>
    </source>
</evidence>
<feature type="transmembrane region" description="Helical" evidence="1">
    <location>
        <begin position="164"/>
        <end position="187"/>
    </location>
</feature>
<dbReference type="SUPFAM" id="SSF53822">
    <property type="entry name" value="Periplasmic binding protein-like I"/>
    <property type="match status" value="1"/>
</dbReference>
<proteinExistence type="predicted"/>
<keyword evidence="1" id="KW-0472">Membrane</keyword>
<evidence type="ECO:0000256" key="1">
    <source>
        <dbReference type="SAM" id="Phobius"/>
    </source>
</evidence>
<keyword evidence="3" id="KW-1185">Reference proteome</keyword>
<sequence length="190" mass="21327">MLMDTKANMTITYSRQLQNYTYDTFKNVLKAIKSVSRVTVVCLESAVARRNMYIAIAEEGMNTNDYVYLLLDNRKLGFRFSGTVIINENLTRNPVFLVYGLDSVDKQIVLMQIAEDLENKSVDLIQELQPPSVVWANHGGSVPLNRPRCDFDGSACPASFIEQYLVIIIAAVVVPIIIAATSVFFLLRLP</sequence>
<dbReference type="EMBL" id="UYYB01118194">
    <property type="protein sequence ID" value="VDM82543.1"/>
    <property type="molecule type" value="Genomic_DNA"/>
</dbReference>
<dbReference type="Proteomes" id="UP000270094">
    <property type="component" value="Unassembled WGS sequence"/>
</dbReference>
<dbReference type="OrthoDB" id="5867643at2759"/>
<evidence type="ECO:0008006" key="4">
    <source>
        <dbReference type="Google" id="ProtNLM"/>
    </source>
</evidence>
<keyword evidence="1" id="KW-1133">Transmembrane helix</keyword>
<dbReference type="Gene3D" id="3.40.50.2300">
    <property type="match status" value="1"/>
</dbReference>
<accession>A0A3P7JNU3</accession>
<evidence type="ECO:0000313" key="2">
    <source>
        <dbReference type="EMBL" id="VDM82543.1"/>
    </source>
</evidence>
<reference evidence="2 3" key="1">
    <citation type="submission" date="2018-11" db="EMBL/GenBank/DDBJ databases">
        <authorList>
            <consortium name="Pathogen Informatics"/>
        </authorList>
    </citation>
    <scope>NUCLEOTIDE SEQUENCE [LARGE SCALE GENOMIC DNA]</scope>
</reference>
<keyword evidence="1" id="KW-0812">Transmembrane</keyword>
<organism evidence="2 3">
    <name type="scientific">Strongylus vulgaris</name>
    <name type="common">Blood worm</name>
    <dbReference type="NCBI Taxonomy" id="40348"/>
    <lineage>
        <taxon>Eukaryota</taxon>
        <taxon>Metazoa</taxon>
        <taxon>Ecdysozoa</taxon>
        <taxon>Nematoda</taxon>
        <taxon>Chromadorea</taxon>
        <taxon>Rhabditida</taxon>
        <taxon>Rhabditina</taxon>
        <taxon>Rhabditomorpha</taxon>
        <taxon>Strongyloidea</taxon>
        <taxon>Strongylidae</taxon>
        <taxon>Strongylus</taxon>
    </lineage>
</organism>
<gene>
    <name evidence="2" type="ORF">SVUK_LOCUS17541</name>
</gene>
<name>A0A3P7JNU3_STRVU</name>
<dbReference type="InterPro" id="IPR028082">
    <property type="entry name" value="Peripla_BP_I"/>
</dbReference>
<protein>
    <recommendedName>
        <fullName evidence="4">Receptor ligand binding region domain-containing protein</fullName>
    </recommendedName>
</protein>